<dbReference type="PANTHER" id="PTHR46696">
    <property type="entry name" value="P450, PUTATIVE (EUROFUNG)-RELATED"/>
    <property type="match status" value="1"/>
</dbReference>
<dbReference type="Gene3D" id="1.10.630.10">
    <property type="entry name" value="Cytochrome P450"/>
    <property type="match status" value="1"/>
</dbReference>
<reference evidence="4" key="1">
    <citation type="journal article" date="2019" name="Int. J. Syst. Evol. Microbiol.">
        <title>The Global Catalogue of Microorganisms (GCM) 10K type strain sequencing project: providing services to taxonomists for standard genome sequencing and annotation.</title>
        <authorList>
            <consortium name="The Broad Institute Genomics Platform"/>
            <consortium name="The Broad Institute Genome Sequencing Center for Infectious Disease"/>
            <person name="Wu L."/>
            <person name="Ma J."/>
        </authorList>
    </citation>
    <scope>NUCLEOTIDE SEQUENCE [LARGE SCALE GENOMIC DNA]</scope>
    <source>
        <strain evidence="4">CGMCC 4.7676</strain>
    </source>
</reference>
<keyword evidence="2" id="KW-0349">Heme</keyword>
<organism evidence="3 4">
    <name type="scientific">Amycolatopsis speibonae</name>
    <dbReference type="NCBI Taxonomy" id="1450224"/>
    <lineage>
        <taxon>Bacteria</taxon>
        <taxon>Bacillati</taxon>
        <taxon>Actinomycetota</taxon>
        <taxon>Actinomycetes</taxon>
        <taxon>Pseudonocardiales</taxon>
        <taxon>Pseudonocardiaceae</taxon>
        <taxon>Amycolatopsis</taxon>
    </lineage>
</organism>
<evidence type="ECO:0000256" key="2">
    <source>
        <dbReference type="RuleBase" id="RU000461"/>
    </source>
</evidence>
<keyword evidence="2" id="KW-0503">Monooxygenase</keyword>
<dbReference type="RefSeq" id="WP_378240432.1">
    <property type="nucleotide sequence ID" value="NZ_JBHRWK010000025.1"/>
</dbReference>
<evidence type="ECO:0000313" key="4">
    <source>
        <dbReference type="Proteomes" id="UP001595645"/>
    </source>
</evidence>
<comment type="caution">
    <text evidence="3">The sequence shown here is derived from an EMBL/GenBank/DDBJ whole genome shotgun (WGS) entry which is preliminary data.</text>
</comment>
<sequence length="428" mass="46222">MARPTPSCPAGKPGPAGAVLDIADGVVVLDESFTDNPYPMYELLRARRPVTKVRMGMNPPVWLVTEYDDVRAGLADPRLAKDATKLARILRRAAGIPEDADAFDMGLHDHMLHSDGPEHTRLRKLVSKAFTGRAAALLRPRIEALAAELADAMAARLAAGEPSVDLIEDYAFPLPTTVICEILGVPDDRRAEFGGWSRTMLSTAQPYEKLVATEALEEYLDKLVAGKAADPGTDILSEILAPDEDADRLTHAEATAMASLLLVAGHETTVNLIGSGTLALLRNPEQLTRLRENPELLPGAVEEFLRLESPVTTSTMRFTDEEVTIGGTTIPAGEIVLLAIGSANRDPGRFERPDELDIERSTRGSMAFGHGVHYCLGAALGRIEGEVAFRVLLDRFPRLTLAVDPGELRWHNSILLRGLVALPVGTDG</sequence>
<dbReference type="EMBL" id="JBHRWK010000025">
    <property type="protein sequence ID" value="MFC3451662.1"/>
    <property type="molecule type" value="Genomic_DNA"/>
</dbReference>
<keyword evidence="2" id="KW-0560">Oxidoreductase</keyword>
<gene>
    <name evidence="3" type="ORF">ACFOSH_19700</name>
</gene>
<keyword evidence="2" id="KW-0408">Iron</keyword>
<protein>
    <submittedName>
        <fullName evidence="3">Cytochrome P450</fullName>
    </submittedName>
</protein>
<evidence type="ECO:0000313" key="3">
    <source>
        <dbReference type="EMBL" id="MFC3451662.1"/>
    </source>
</evidence>
<dbReference type="CDD" id="cd11029">
    <property type="entry name" value="CYP107-like"/>
    <property type="match status" value="1"/>
</dbReference>
<dbReference type="InterPro" id="IPR036396">
    <property type="entry name" value="Cyt_P450_sf"/>
</dbReference>
<comment type="similarity">
    <text evidence="1 2">Belongs to the cytochrome P450 family.</text>
</comment>
<keyword evidence="4" id="KW-1185">Reference proteome</keyword>
<dbReference type="InterPro" id="IPR002397">
    <property type="entry name" value="Cyt_P450_B"/>
</dbReference>
<evidence type="ECO:0000256" key="1">
    <source>
        <dbReference type="ARBA" id="ARBA00010617"/>
    </source>
</evidence>
<keyword evidence="2" id="KW-0479">Metal-binding</keyword>
<dbReference type="Proteomes" id="UP001595645">
    <property type="component" value="Unassembled WGS sequence"/>
</dbReference>
<accession>A0ABV7NZK2</accession>
<dbReference type="SUPFAM" id="SSF48264">
    <property type="entry name" value="Cytochrome P450"/>
    <property type="match status" value="1"/>
</dbReference>
<proteinExistence type="inferred from homology"/>
<dbReference type="PRINTS" id="PR00359">
    <property type="entry name" value="BP450"/>
</dbReference>
<dbReference type="PROSITE" id="PS00086">
    <property type="entry name" value="CYTOCHROME_P450"/>
    <property type="match status" value="1"/>
</dbReference>
<dbReference type="Pfam" id="PF00067">
    <property type="entry name" value="p450"/>
    <property type="match status" value="1"/>
</dbReference>
<dbReference type="InterPro" id="IPR017972">
    <property type="entry name" value="Cyt_P450_CS"/>
</dbReference>
<dbReference type="InterPro" id="IPR001128">
    <property type="entry name" value="Cyt_P450"/>
</dbReference>
<name>A0ABV7NZK2_9PSEU</name>
<dbReference type="PANTHER" id="PTHR46696:SF1">
    <property type="entry name" value="CYTOCHROME P450 YJIB-RELATED"/>
    <property type="match status" value="1"/>
</dbReference>